<evidence type="ECO:0000313" key="10">
    <source>
        <dbReference type="Proteomes" id="UP000323000"/>
    </source>
</evidence>
<evidence type="ECO:0000259" key="8">
    <source>
        <dbReference type="Pfam" id="PF04937"/>
    </source>
</evidence>
<dbReference type="Gene3D" id="1.10.20.10">
    <property type="entry name" value="Histone, subunit A"/>
    <property type="match status" value="1"/>
</dbReference>
<accession>A0A5C7HN84</accession>
<dbReference type="Proteomes" id="UP000323000">
    <property type="component" value="Chromosome 7"/>
</dbReference>
<evidence type="ECO:0000256" key="6">
    <source>
        <dbReference type="ARBA" id="ARBA00023242"/>
    </source>
</evidence>
<dbReference type="InterPro" id="IPR001951">
    <property type="entry name" value="Histone_H4"/>
</dbReference>
<evidence type="ECO:0000256" key="2">
    <source>
        <dbReference type="ARBA" id="ARBA00004286"/>
    </source>
</evidence>
<dbReference type="GO" id="GO:0003677">
    <property type="term" value="F:DNA binding"/>
    <property type="evidence" value="ECO:0007669"/>
    <property type="project" value="UniProtKB-KW"/>
</dbReference>
<dbReference type="GO" id="GO:0046982">
    <property type="term" value="F:protein heterodimerization activity"/>
    <property type="evidence" value="ECO:0007669"/>
    <property type="project" value="InterPro"/>
</dbReference>
<keyword evidence="4" id="KW-0158">Chromosome</keyword>
<sequence length="199" mass="22888">MSGHGKGSFRDNIQGIMKPWIRRLARRGGVKRISGLIYEETREVSYWFWKESMINGSDDYCFKAMVEVIGQFGPGFKAPSQWQLREPLLKKMVDKTKYALKKQEELKVYGCSIVTEVWTNRKNRSMMNLCVNCKEGTTFLSSKESSDNYKAHNGEHIFKYVFKAIEQVGFENVVQIVTGNASNNMVAAKLLKEKIPHVF</sequence>
<keyword evidence="6" id="KW-0539">Nucleus</keyword>
<dbReference type="PANTHER" id="PTHR32166:SF74">
    <property type="entry name" value="OS05G0256350 PROTEIN"/>
    <property type="match status" value="1"/>
</dbReference>
<comment type="similarity">
    <text evidence="3">Belongs to the histone H4 family.</text>
</comment>
<evidence type="ECO:0000256" key="3">
    <source>
        <dbReference type="ARBA" id="ARBA00006564"/>
    </source>
</evidence>
<dbReference type="GO" id="GO:0030527">
    <property type="term" value="F:structural constituent of chromatin"/>
    <property type="evidence" value="ECO:0007669"/>
    <property type="project" value="InterPro"/>
</dbReference>
<dbReference type="OrthoDB" id="2012664at2759"/>
<dbReference type="Pfam" id="PF04937">
    <property type="entry name" value="DUF659"/>
    <property type="match status" value="1"/>
</dbReference>
<protein>
    <recommendedName>
        <fullName evidence="8">DUF659 domain-containing protein</fullName>
    </recommendedName>
</protein>
<evidence type="ECO:0000256" key="5">
    <source>
        <dbReference type="ARBA" id="ARBA00023125"/>
    </source>
</evidence>
<keyword evidence="10" id="KW-1185">Reference proteome</keyword>
<comment type="subcellular location">
    <subcellularLocation>
        <location evidence="2">Chromosome</location>
    </subcellularLocation>
    <subcellularLocation>
        <location evidence="1">Nucleus</location>
    </subcellularLocation>
</comment>
<keyword evidence="7" id="KW-0544">Nucleosome core</keyword>
<proteinExistence type="inferred from homology"/>
<dbReference type="GO" id="GO:0000786">
    <property type="term" value="C:nucleosome"/>
    <property type="evidence" value="ECO:0007669"/>
    <property type="project" value="UniProtKB-KW"/>
</dbReference>
<evidence type="ECO:0000313" key="9">
    <source>
        <dbReference type="EMBL" id="TXG57772.1"/>
    </source>
</evidence>
<dbReference type="SUPFAM" id="SSF47113">
    <property type="entry name" value="Histone-fold"/>
    <property type="match status" value="1"/>
</dbReference>
<dbReference type="PANTHER" id="PTHR32166">
    <property type="entry name" value="OSJNBA0013A04.12 PROTEIN"/>
    <property type="match status" value="1"/>
</dbReference>
<feature type="domain" description="DUF659" evidence="8">
    <location>
        <begin position="79"/>
        <end position="199"/>
    </location>
</feature>
<dbReference type="InterPro" id="IPR007021">
    <property type="entry name" value="DUF659"/>
</dbReference>
<dbReference type="EMBL" id="VAHF01000007">
    <property type="protein sequence ID" value="TXG57772.1"/>
    <property type="molecule type" value="Genomic_DNA"/>
</dbReference>
<dbReference type="PRINTS" id="PR00623">
    <property type="entry name" value="HISTONEH4"/>
</dbReference>
<reference evidence="10" key="1">
    <citation type="journal article" date="2019" name="Gigascience">
        <title>De novo genome assembly of the endangered Acer yangbiense, a plant species with extremely small populations endemic to Yunnan Province, China.</title>
        <authorList>
            <person name="Yang J."/>
            <person name="Wariss H.M."/>
            <person name="Tao L."/>
            <person name="Zhang R."/>
            <person name="Yun Q."/>
            <person name="Hollingsworth P."/>
            <person name="Dao Z."/>
            <person name="Luo G."/>
            <person name="Guo H."/>
            <person name="Ma Y."/>
            <person name="Sun W."/>
        </authorList>
    </citation>
    <scope>NUCLEOTIDE SEQUENCE [LARGE SCALE GENOMIC DNA]</scope>
    <source>
        <strain evidence="10">cv. Malutang</strain>
    </source>
</reference>
<gene>
    <name evidence="9" type="ORF">EZV62_015601</name>
</gene>
<evidence type="ECO:0000256" key="4">
    <source>
        <dbReference type="ARBA" id="ARBA00022454"/>
    </source>
</evidence>
<evidence type="ECO:0000256" key="1">
    <source>
        <dbReference type="ARBA" id="ARBA00004123"/>
    </source>
</evidence>
<dbReference type="AlphaFoldDB" id="A0A5C7HN84"/>
<keyword evidence="5" id="KW-0238">DNA-binding</keyword>
<organism evidence="9 10">
    <name type="scientific">Acer yangbiense</name>
    <dbReference type="NCBI Taxonomy" id="1000413"/>
    <lineage>
        <taxon>Eukaryota</taxon>
        <taxon>Viridiplantae</taxon>
        <taxon>Streptophyta</taxon>
        <taxon>Embryophyta</taxon>
        <taxon>Tracheophyta</taxon>
        <taxon>Spermatophyta</taxon>
        <taxon>Magnoliopsida</taxon>
        <taxon>eudicotyledons</taxon>
        <taxon>Gunneridae</taxon>
        <taxon>Pentapetalae</taxon>
        <taxon>rosids</taxon>
        <taxon>malvids</taxon>
        <taxon>Sapindales</taxon>
        <taxon>Sapindaceae</taxon>
        <taxon>Hippocastanoideae</taxon>
        <taxon>Acereae</taxon>
        <taxon>Acer</taxon>
    </lineage>
</organism>
<name>A0A5C7HN84_9ROSI</name>
<dbReference type="InterPro" id="IPR009072">
    <property type="entry name" value="Histone-fold"/>
</dbReference>
<evidence type="ECO:0000256" key="7">
    <source>
        <dbReference type="ARBA" id="ARBA00023269"/>
    </source>
</evidence>
<dbReference type="GO" id="GO:0005634">
    <property type="term" value="C:nucleus"/>
    <property type="evidence" value="ECO:0007669"/>
    <property type="project" value="UniProtKB-SubCell"/>
</dbReference>
<comment type="caution">
    <text evidence="9">The sequence shown here is derived from an EMBL/GenBank/DDBJ whole genome shotgun (WGS) entry which is preliminary data.</text>
</comment>